<comment type="caution">
    <text evidence="3">The sequence shown here is derived from an EMBL/GenBank/DDBJ whole genome shotgun (WGS) entry which is preliminary data.</text>
</comment>
<gene>
    <name evidence="3" type="ORF">LIER_42058</name>
</gene>
<dbReference type="InterPro" id="IPR031657">
    <property type="entry name" value="REPA_OB_2"/>
</dbReference>
<keyword evidence="4" id="KW-1185">Reference proteome</keyword>
<evidence type="ECO:0000259" key="2">
    <source>
        <dbReference type="Pfam" id="PF16900"/>
    </source>
</evidence>
<protein>
    <recommendedName>
        <fullName evidence="2">Replication protein A OB domain-containing protein</fullName>
    </recommendedName>
</protein>
<name>A0AAV3RIR5_LITER</name>
<evidence type="ECO:0000313" key="4">
    <source>
        <dbReference type="Proteomes" id="UP001454036"/>
    </source>
</evidence>
<reference evidence="3 4" key="1">
    <citation type="submission" date="2024-01" db="EMBL/GenBank/DDBJ databases">
        <title>The complete chloroplast genome sequence of Lithospermum erythrorhizon: insights into the phylogenetic relationship among Boraginaceae species and the maternal lineages of purple gromwells.</title>
        <authorList>
            <person name="Okada T."/>
            <person name="Watanabe K."/>
        </authorList>
    </citation>
    <scope>NUCLEOTIDE SEQUENCE [LARGE SCALE GENOMIC DNA]</scope>
</reference>
<organism evidence="3 4">
    <name type="scientific">Lithospermum erythrorhizon</name>
    <name type="common">Purple gromwell</name>
    <name type="synonym">Lithospermum officinale var. erythrorhizon</name>
    <dbReference type="NCBI Taxonomy" id="34254"/>
    <lineage>
        <taxon>Eukaryota</taxon>
        <taxon>Viridiplantae</taxon>
        <taxon>Streptophyta</taxon>
        <taxon>Embryophyta</taxon>
        <taxon>Tracheophyta</taxon>
        <taxon>Spermatophyta</taxon>
        <taxon>Magnoliopsida</taxon>
        <taxon>eudicotyledons</taxon>
        <taxon>Gunneridae</taxon>
        <taxon>Pentapetalae</taxon>
        <taxon>asterids</taxon>
        <taxon>lamiids</taxon>
        <taxon>Boraginales</taxon>
        <taxon>Boraginaceae</taxon>
        <taxon>Boraginoideae</taxon>
        <taxon>Lithospermeae</taxon>
        <taxon>Lithospermum</taxon>
    </lineage>
</organism>
<dbReference type="GO" id="GO:0003677">
    <property type="term" value="F:DNA binding"/>
    <property type="evidence" value="ECO:0007669"/>
    <property type="project" value="UniProtKB-KW"/>
</dbReference>
<sequence length="216" mass="23910">MEKSLVLIPAVTRGMTHWIVKVTITKEMPTLVGYQRGTRYKRYMLTDVEVCNTIPTVVYGPNIVAFSNTLHLHGVYAISNAVIKLPSSANVSAFNTLHWVLQCDTLIFPLLCELNTLCYFLDTIITLCDVGYAADVDDVTVDIMPIVIKVEDIKPVTTKFGEGTVQRFVIVDAGRTPIPLSIWHQQIEHHGANLTAAAASYSVVVAKRLKVKTYCG</sequence>
<dbReference type="Gene3D" id="2.40.50.140">
    <property type="entry name" value="Nucleic acid-binding proteins"/>
    <property type="match status" value="1"/>
</dbReference>
<evidence type="ECO:0000313" key="3">
    <source>
        <dbReference type="EMBL" id="GAA0176294.1"/>
    </source>
</evidence>
<dbReference type="Proteomes" id="UP001454036">
    <property type="component" value="Unassembled WGS sequence"/>
</dbReference>
<dbReference type="EMBL" id="BAABME010027906">
    <property type="protein sequence ID" value="GAA0176294.1"/>
    <property type="molecule type" value="Genomic_DNA"/>
</dbReference>
<dbReference type="Pfam" id="PF16900">
    <property type="entry name" value="REPA_OB_2"/>
    <property type="match status" value="1"/>
</dbReference>
<dbReference type="SUPFAM" id="SSF50249">
    <property type="entry name" value="Nucleic acid-binding proteins"/>
    <property type="match status" value="1"/>
</dbReference>
<proteinExistence type="predicted"/>
<accession>A0AAV3RIR5</accession>
<dbReference type="AlphaFoldDB" id="A0AAV3RIR5"/>
<keyword evidence="1" id="KW-0238">DNA-binding</keyword>
<dbReference type="InterPro" id="IPR012340">
    <property type="entry name" value="NA-bd_OB-fold"/>
</dbReference>
<evidence type="ECO:0000256" key="1">
    <source>
        <dbReference type="ARBA" id="ARBA00023125"/>
    </source>
</evidence>
<feature type="domain" description="Replication protein A OB" evidence="2">
    <location>
        <begin position="137"/>
        <end position="216"/>
    </location>
</feature>